<dbReference type="AlphaFoldDB" id="A0AAP0YW27"/>
<feature type="domain" description="CARDB" evidence="1">
    <location>
        <begin position="37"/>
        <end position="100"/>
    </location>
</feature>
<comment type="caution">
    <text evidence="2">The sequence shown here is derived from an EMBL/GenBank/DDBJ whole genome shotgun (WGS) entry which is preliminary data.</text>
</comment>
<dbReference type="RefSeq" id="WP_045167009.1">
    <property type="nucleotide sequence ID" value="NZ_ATMK01000004.1"/>
</dbReference>
<protein>
    <submittedName>
        <fullName evidence="2">Cleaved adhesin domain protein</fullName>
    </submittedName>
</protein>
<gene>
    <name evidence="2" type="ORF">M573_104075</name>
</gene>
<evidence type="ECO:0000259" key="1">
    <source>
        <dbReference type="Pfam" id="PF07705"/>
    </source>
</evidence>
<reference evidence="2 3" key="1">
    <citation type="journal article" date="2015" name="BMC Genomics">
        <title>Comparative genome analysis of Prevotella intermedia strain isolated from infected root canal reveals features related to pathogenicity and adaptation.</title>
        <authorList>
            <person name="Ruan Y."/>
            <person name="Shen L."/>
            <person name="Zou Y."/>
            <person name="Qi Z."/>
            <person name="Yin J."/>
            <person name="Jiang J."/>
            <person name="Guo L."/>
            <person name="He L."/>
            <person name="Chen Z."/>
            <person name="Tang Z."/>
            <person name="Qin S."/>
        </authorList>
    </citation>
    <scope>NUCLEOTIDE SEQUENCE [LARGE SCALE GENOMIC DNA]</scope>
    <source>
        <strain evidence="2 3">ZT</strain>
    </source>
</reference>
<dbReference type="Pfam" id="PF07705">
    <property type="entry name" value="CARDB"/>
    <property type="match status" value="1"/>
</dbReference>
<accession>A0AAP0YW27</accession>
<evidence type="ECO:0000313" key="2">
    <source>
        <dbReference type="EMBL" id="KJJ87677.1"/>
    </source>
</evidence>
<organism evidence="2 3">
    <name type="scientific">Prevotella intermedia ZT</name>
    <dbReference type="NCBI Taxonomy" id="1347790"/>
    <lineage>
        <taxon>Bacteria</taxon>
        <taxon>Pseudomonadati</taxon>
        <taxon>Bacteroidota</taxon>
        <taxon>Bacteroidia</taxon>
        <taxon>Bacteroidales</taxon>
        <taxon>Prevotellaceae</taxon>
        <taxon>Prevotella</taxon>
    </lineage>
</organism>
<dbReference type="Proteomes" id="UP000032541">
    <property type="component" value="Unassembled WGS sequence"/>
</dbReference>
<proteinExistence type="predicted"/>
<sequence length="102" mass="11341">MLRNGSLCWFHLCVDILHVVEVFEVFELFNQLERNLAAVSIEVPESVVAGKKGKVKMVVKNLGAATVSRYFALLYINGNQCDAVSRLKELSPMATDTISLKI</sequence>
<name>A0AAP0YW27_PREIN</name>
<dbReference type="EMBL" id="ATMK01000004">
    <property type="protein sequence ID" value="KJJ87677.1"/>
    <property type="molecule type" value="Genomic_DNA"/>
</dbReference>
<evidence type="ECO:0000313" key="3">
    <source>
        <dbReference type="Proteomes" id="UP000032541"/>
    </source>
</evidence>
<dbReference type="Gene3D" id="2.60.40.10">
    <property type="entry name" value="Immunoglobulins"/>
    <property type="match status" value="1"/>
</dbReference>
<dbReference type="InterPro" id="IPR011635">
    <property type="entry name" value="CARDB"/>
</dbReference>
<dbReference type="InterPro" id="IPR013783">
    <property type="entry name" value="Ig-like_fold"/>
</dbReference>